<gene>
    <name evidence="1" type="ORF">RINTHH_18610</name>
</gene>
<dbReference type="EMBL" id="CAIY01000075">
    <property type="protein sequence ID" value="CCH68016.1"/>
    <property type="molecule type" value="Genomic_DNA"/>
</dbReference>
<name>M1X6B1_9NOST</name>
<sequence>MVRKTVVVNPVKSKIVDMKLLADYFFLKLKRSNRTFIEKI</sequence>
<accession>M1X6B1</accession>
<organism evidence="1 2">
    <name type="scientific">Richelia intracellularis HH01</name>
    <dbReference type="NCBI Taxonomy" id="1165094"/>
    <lineage>
        <taxon>Bacteria</taxon>
        <taxon>Bacillati</taxon>
        <taxon>Cyanobacteriota</taxon>
        <taxon>Cyanophyceae</taxon>
        <taxon>Nostocales</taxon>
        <taxon>Nostocaceae</taxon>
        <taxon>Richelia</taxon>
    </lineage>
</organism>
<evidence type="ECO:0000313" key="1">
    <source>
        <dbReference type="EMBL" id="CCH68016.1"/>
    </source>
</evidence>
<reference evidence="2" key="2">
    <citation type="submission" date="2016-01" db="EMBL/GenBank/DDBJ databases">
        <title>Diatom-associated endosymboitic cyanobacterium lacks core nitrogen metabolism enzymes.</title>
        <authorList>
            <person name="Hilton J.A."/>
            <person name="Foster R.A."/>
            <person name="Tripp H.J."/>
            <person name="Carter B.J."/>
            <person name="Zehr J.P."/>
            <person name="Villareal T.A."/>
        </authorList>
    </citation>
    <scope>NUCLEOTIDE SEQUENCE [LARGE SCALE GENOMIC DNA]</scope>
    <source>
        <strain evidence="2">HH01</strain>
    </source>
</reference>
<reference evidence="1 2" key="1">
    <citation type="submission" date="2012-05" db="EMBL/GenBank/DDBJ databases">
        <authorList>
            <person name="Hilton J."/>
        </authorList>
    </citation>
    <scope>NUCLEOTIDE SEQUENCE [LARGE SCALE GENOMIC DNA]</scope>
    <source>
        <strain evidence="1 2">HH01</strain>
    </source>
</reference>
<dbReference type="AlphaFoldDB" id="M1X6B1"/>
<keyword evidence="2" id="KW-1185">Reference proteome</keyword>
<proteinExistence type="predicted"/>
<comment type="caution">
    <text evidence="1">The sequence shown here is derived from an EMBL/GenBank/DDBJ whole genome shotgun (WGS) entry which is preliminary data.</text>
</comment>
<evidence type="ECO:0000313" key="2">
    <source>
        <dbReference type="Proteomes" id="UP000053051"/>
    </source>
</evidence>
<dbReference type="Proteomes" id="UP000053051">
    <property type="component" value="Unassembled WGS sequence"/>
</dbReference>
<protein>
    <submittedName>
        <fullName evidence="1">Uncharacterized protein</fullName>
    </submittedName>
</protein>